<accession>A0A9X2WVC0</accession>
<keyword evidence="2" id="KW-0812">Transmembrane</keyword>
<keyword evidence="2" id="KW-0472">Membrane</keyword>
<evidence type="ECO:0000313" key="4">
    <source>
        <dbReference type="Proteomes" id="UP001155604"/>
    </source>
</evidence>
<sequence>MTRKTQDAAKEDIRPLHSDMSSQGTSTLGLIYRVLGMLILLAMITLGVNAWA</sequence>
<evidence type="ECO:0000313" key="3">
    <source>
        <dbReference type="EMBL" id="MCT7945914.1"/>
    </source>
</evidence>
<dbReference type="AlphaFoldDB" id="A0A9X2WVC0"/>
<dbReference type="Proteomes" id="UP001155604">
    <property type="component" value="Unassembled WGS sequence"/>
</dbReference>
<reference evidence="3" key="1">
    <citation type="journal article" date="2023" name="Int. J. Syst. Evol. Microbiol.">
        <title>&lt;i&gt;Shewanella septentrionalis&lt;/i&gt; sp. nov. and &lt;i&gt;Shewanella holmiensis&lt;/i&gt; sp. nov., isolated from Baltic Sea water and sediments.</title>
        <authorList>
            <person name="Martin-Rodriguez A.J."/>
            <person name="Thorell K."/>
            <person name="Joffre E."/>
            <person name="Jensie-Markopoulos S."/>
            <person name="Moore E.R.B."/>
            <person name="Sjoling A."/>
        </authorList>
    </citation>
    <scope>NUCLEOTIDE SEQUENCE</scope>
    <source>
        <strain evidence="3">SP1W3</strain>
    </source>
</reference>
<dbReference type="RefSeq" id="WP_261272723.1">
    <property type="nucleotide sequence ID" value="NZ_JAMTCC010000016.1"/>
</dbReference>
<gene>
    <name evidence="3" type="ORF">NE536_11165</name>
</gene>
<protein>
    <submittedName>
        <fullName evidence="3">Uncharacterized protein</fullName>
    </submittedName>
</protein>
<evidence type="ECO:0000256" key="2">
    <source>
        <dbReference type="SAM" id="Phobius"/>
    </source>
</evidence>
<feature type="compositionally biased region" description="Basic and acidic residues" evidence="1">
    <location>
        <begin position="1"/>
        <end position="17"/>
    </location>
</feature>
<evidence type="ECO:0000256" key="1">
    <source>
        <dbReference type="SAM" id="MobiDB-lite"/>
    </source>
</evidence>
<organism evidence="3 4">
    <name type="scientific">Shewanella septentrionalis</name>
    <dbReference type="NCBI Taxonomy" id="2952223"/>
    <lineage>
        <taxon>Bacteria</taxon>
        <taxon>Pseudomonadati</taxon>
        <taxon>Pseudomonadota</taxon>
        <taxon>Gammaproteobacteria</taxon>
        <taxon>Alteromonadales</taxon>
        <taxon>Shewanellaceae</taxon>
        <taxon>Shewanella</taxon>
    </lineage>
</organism>
<comment type="caution">
    <text evidence="3">The sequence shown here is derived from an EMBL/GenBank/DDBJ whole genome shotgun (WGS) entry which is preliminary data.</text>
</comment>
<feature type="transmembrane region" description="Helical" evidence="2">
    <location>
        <begin position="30"/>
        <end position="51"/>
    </location>
</feature>
<dbReference type="EMBL" id="JAMTCC010000016">
    <property type="protein sequence ID" value="MCT7945914.1"/>
    <property type="molecule type" value="Genomic_DNA"/>
</dbReference>
<keyword evidence="4" id="KW-1185">Reference proteome</keyword>
<keyword evidence="2" id="KW-1133">Transmembrane helix</keyword>
<feature type="region of interest" description="Disordered" evidence="1">
    <location>
        <begin position="1"/>
        <end position="24"/>
    </location>
</feature>
<proteinExistence type="predicted"/>
<name>A0A9X2WVC0_9GAMM</name>